<dbReference type="Pfam" id="PF00072">
    <property type="entry name" value="Response_reg"/>
    <property type="match status" value="1"/>
</dbReference>
<keyword evidence="1" id="KW-0805">Transcription regulation</keyword>
<keyword evidence="2 5" id="KW-0238">DNA-binding</keyword>
<evidence type="ECO:0000256" key="2">
    <source>
        <dbReference type="ARBA" id="ARBA00023125"/>
    </source>
</evidence>
<evidence type="ECO:0000256" key="4">
    <source>
        <dbReference type="PROSITE-ProRule" id="PRU00169"/>
    </source>
</evidence>
<organism evidence="8 9">
    <name type="scientific">Crenobacter oryzisoli</name>
    <dbReference type="NCBI Taxonomy" id="3056844"/>
    <lineage>
        <taxon>Bacteria</taxon>
        <taxon>Pseudomonadati</taxon>
        <taxon>Pseudomonadota</taxon>
        <taxon>Betaproteobacteria</taxon>
        <taxon>Neisseriales</taxon>
        <taxon>Neisseriaceae</taxon>
        <taxon>Crenobacter</taxon>
    </lineage>
</organism>
<dbReference type="Gene3D" id="3.40.50.2300">
    <property type="match status" value="1"/>
</dbReference>
<gene>
    <name evidence="8" type="ORF">QU481_22245</name>
</gene>
<evidence type="ECO:0000313" key="8">
    <source>
        <dbReference type="EMBL" id="MDN0077545.1"/>
    </source>
</evidence>
<dbReference type="PANTHER" id="PTHR48111:SF67">
    <property type="entry name" value="TRANSCRIPTIONAL REGULATORY PROTEIN TCTD"/>
    <property type="match status" value="1"/>
</dbReference>
<feature type="modified residue" description="4-aspartylphosphate" evidence="4">
    <location>
        <position position="51"/>
    </location>
</feature>
<evidence type="ECO:0000256" key="3">
    <source>
        <dbReference type="ARBA" id="ARBA00023163"/>
    </source>
</evidence>
<comment type="caution">
    <text evidence="8">The sequence shown here is derived from an EMBL/GenBank/DDBJ whole genome shotgun (WGS) entry which is preliminary data.</text>
</comment>
<evidence type="ECO:0000259" key="7">
    <source>
        <dbReference type="PROSITE" id="PS51755"/>
    </source>
</evidence>
<feature type="domain" description="OmpR/PhoB-type" evidence="7">
    <location>
        <begin position="119"/>
        <end position="220"/>
    </location>
</feature>
<dbReference type="Pfam" id="PF00486">
    <property type="entry name" value="Trans_reg_C"/>
    <property type="match status" value="1"/>
</dbReference>
<dbReference type="Gene3D" id="1.10.10.10">
    <property type="entry name" value="Winged helix-like DNA-binding domain superfamily/Winged helix DNA-binding domain"/>
    <property type="match status" value="1"/>
</dbReference>
<dbReference type="InterPro" id="IPR016032">
    <property type="entry name" value="Sig_transdc_resp-reg_C-effctor"/>
</dbReference>
<dbReference type="RefSeq" id="WP_289832177.1">
    <property type="nucleotide sequence ID" value="NZ_JAUEDK010000073.1"/>
</dbReference>
<keyword evidence="4" id="KW-0597">Phosphoprotein</keyword>
<dbReference type="CDD" id="cd00383">
    <property type="entry name" value="trans_reg_C"/>
    <property type="match status" value="1"/>
</dbReference>
<name>A0ABT7XUZ0_9NEIS</name>
<dbReference type="SMART" id="SM00862">
    <property type="entry name" value="Trans_reg_C"/>
    <property type="match status" value="1"/>
</dbReference>
<accession>A0ABT7XUZ0</accession>
<evidence type="ECO:0000256" key="5">
    <source>
        <dbReference type="PROSITE-ProRule" id="PRU01091"/>
    </source>
</evidence>
<dbReference type="EMBL" id="JAUEDK010000073">
    <property type="protein sequence ID" value="MDN0077545.1"/>
    <property type="molecule type" value="Genomic_DNA"/>
</dbReference>
<reference evidence="8" key="1">
    <citation type="submission" date="2023-06" db="EMBL/GenBank/DDBJ databases">
        <authorList>
            <person name="Zhang S."/>
        </authorList>
    </citation>
    <scope>NUCLEOTIDE SEQUENCE</scope>
    <source>
        <strain evidence="8">SG2303</strain>
    </source>
</reference>
<dbReference type="Gene3D" id="6.10.250.690">
    <property type="match status" value="1"/>
</dbReference>
<dbReference type="CDD" id="cd17624">
    <property type="entry name" value="REC_OmpR_PmrA-like"/>
    <property type="match status" value="1"/>
</dbReference>
<evidence type="ECO:0000313" key="9">
    <source>
        <dbReference type="Proteomes" id="UP001168540"/>
    </source>
</evidence>
<dbReference type="InterPro" id="IPR011006">
    <property type="entry name" value="CheY-like_superfamily"/>
</dbReference>
<dbReference type="PROSITE" id="PS50110">
    <property type="entry name" value="RESPONSE_REGULATORY"/>
    <property type="match status" value="1"/>
</dbReference>
<feature type="DNA-binding region" description="OmpR/PhoB-type" evidence="5">
    <location>
        <begin position="119"/>
        <end position="220"/>
    </location>
</feature>
<protein>
    <submittedName>
        <fullName evidence="8">Response regulator</fullName>
    </submittedName>
</protein>
<dbReference type="PANTHER" id="PTHR48111">
    <property type="entry name" value="REGULATOR OF RPOS"/>
    <property type="match status" value="1"/>
</dbReference>
<dbReference type="InterPro" id="IPR001867">
    <property type="entry name" value="OmpR/PhoB-type_DNA-bd"/>
</dbReference>
<sequence>MRLLLVEDNPELADWLGRALTAAGHAVDLARDGVEADQLLAYEPYALVILDIGLPRLDGFEVLKRLRRRGNRVPVLVLTAQSGIDDRVHGLDLGADDYLGKPFELAELEARTRALLRRSQGREAGPLGCGRLLFEPQARRVTVASAPLALTPRELAVLEVLLYRQGKPVTKDTLAEQIVRLDQDLSPDAIEIYVHRLRKKLAGSGVRIATLRGLGYLLDVDDAA</sequence>
<dbReference type="InterPro" id="IPR036388">
    <property type="entry name" value="WH-like_DNA-bd_sf"/>
</dbReference>
<dbReference type="InterPro" id="IPR039420">
    <property type="entry name" value="WalR-like"/>
</dbReference>
<keyword evidence="3" id="KW-0804">Transcription</keyword>
<dbReference type="SMART" id="SM00448">
    <property type="entry name" value="REC"/>
    <property type="match status" value="1"/>
</dbReference>
<dbReference type="SUPFAM" id="SSF46894">
    <property type="entry name" value="C-terminal effector domain of the bipartite response regulators"/>
    <property type="match status" value="1"/>
</dbReference>
<dbReference type="InterPro" id="IPR001789">
    <property type="entry name" value="Sig_transdc_resp-reg_receiver"/>
</dbReference>
<feature type="domain" description="Response regulatory" evidence="6">
    <location>
        <begin position="2"/>
        <end position="116"/>
    </location>
</feature>
<dbReference type="PROSITE" id="PS51755">
    <property type="entry name" value="OMPR_PHOB"/>
    <property type="match status" value="1"/>
</dbReference>
<evidence type="ECO:0000259" key="6">
    <source>
        <dbReference type="PROSITE" id="PS50110"/>
    </source>
</evidence>
<proteinExistence type="predicted"/>
<evidence type="ECO:0000256" key="1">
    <source>
        <dbReference type="ARBA" id="ARBA00023015"/>
    </source>
</evidence>
<dbReference type="SUPFAM" id="SSF52172">
    <property type="entry name" value="CheY-like"/>
    <property type="match status" value="1"/>
</dbReference>
<keyword evidence="9" id="KW-1185">Reference proteome</keyword>
<dbReference type="Proteomes" id="UP001168540">
    <property type="component" value="Unassembled WGS sequence"/>
</dbReference>